<dbReference type="CDD" id="cd17370">
    <property type="entry name" value="MFS_MJ1317_like"/>
    <property type="match status" value="1"/>
</dbReference>
<organism evidence="3 4">
    <name type="scientific">Candidatus Syntropharchaeum caldarium</name>
    <dbReference type="NCBI Taxonomy" id="1838285"/>
    <lineage>
        <taxon>Archaea</taxon>
        <taxon>Methanobacteriati</taxon>
        <taxon>Methanobacteriota</taxon>
        <taxon>Stenosarchaea group</taxon>
        <taxon>Methanomicrobia</taxon>
        <taxon>Methanosarcinales</taxon>
        <taxon>ANME-2 cluster</taxon>
        <taxon>Candidatus Syntropharchaeum</taxon>
    </lineage>
</organism>
<dbReference type="PROSITE" id="PS50850">
    <property type="entry name" value="MFS"/>
    <property type="match status" value="1"/>
</dbReference>
<evidence type="ECO:0000313" key="3">
    <source>
        <dbReference type="EMBL" id="OFV67577.1"/>
    </source>
</evidence>
<dbReference type="EMBL" id="LYOS01000004">
    <property type="protein sequence ID" value="OFV67577.1"/>
    <property type="molecule type" value="Genomic_DNA"/>
</dbReference>
<feature type="transmembrane region" description="Helical" evidence="1">
    <location>
        <begin position="165"/>
        <end position="183"/>
    </location>
</feature>
<feature type="transmembrane region" description="Helical" evidence="1">
    <location>
        <begin position="367"/>
        <end position="384"/>
    </location>
</feature>
<dbReference type="PANTHER" id="PTHR23518">
    <property type="entry name" value="C-METHYLTRANSFERASE"/>
    <property type="match status" value="1"/>
</dbReference>
<proteinExistence type="predicted"/>
<protein>
    <submittedName>
        <fullName evidence="3">MFS transporter permease</fullName>
    </submittedName>
</protein>
<feature type="transmembrane region" description="Helical" evidence="1">
    <location>
        <begin position="247"/>
        <end position="265"/>
    </location>
</feature>
<dbReference type="InterPro" id="IPR036259">
    <property type="entry name" value="MFS_trans_sf"/>
</dbReference>
<evidence type="ECO:0000256" key="1">
    <source>
        <dbReference type="SAM" id="Phobius"/>
    </source>
</evidence>
<dbReference type="InterPro" id="IPR020846">
    <property type="entry name" value="MFS_dom"/>
</dbReference>
<dbReference type="STRING" id="1838285.SCAL_001495"/>
<keyword evidence="1" id="KW-0812">Transmembrane</keyword>
<evidence type="ECO:0000313" key="4">
    <source>
        <dbReference type="Proteomes" id="UP000186940"/>
    </source>
</evidence>
<keyword evidence="1" id="KW-1133">Transmembrane helix</keyword>
<gene>
    <name evidence="3" type="ORF">SCAL_001495</name>
</gene>
<feature type="transmembrane region" description="Helical" evidence="1">
    <location>
        <begin position="213"/>
        <end position="235"/>
    </location>
</feature>
<sequence length="395" mass="42956">MRGITRNILILGLVSLFTDLSSQMVFPLIPLFLTTVLGAGAFAVGFVEGAAETTASLLKVVSGYWSDKVKVRKPFILVGYSLSTITKPLFAFAGIWQSVLLIRVIERIGKGLRTAPRDALVAESSRESTRGVAYGFHRSMDGAGSVLGAVIAFLLLFYGWRYQDIFLLAFIPGIISVSIILLIKERARIPSEPESDKAKTSIKVSFGKLDWNLRLLIIASSIFALGHFGYAFFLLRAKNIGLGDETAILLYVLFYIIYTLASIPSGMLSDKQGRKPILVGGYILFGLVSTGLIFVSGFSGILLLFAIYGICYAMIDGVQRVFVVDLAPEDLKATALGAFHTSIGMAALPGGLIAGFLWDVICPEATFIYAVILTVISVLLVGFVKERSRKRIQEK</sequence>
<dbReference type="InterPro" id="IPR011701">
    <property type="entry name" value="MFS"/>
</dbReference>
<dbReference type="Proteomes" id="UP000186940">
    <property type="component" value="Unassembled WGS sequence"/>
</dbReference>
<name>A0A1F2P868_9EURY</name>
<accession>A0A1F2P868</accession>
<feature type="transmembrane region" description="Helical" evidence="1">
    <location>
        <begin position="32"/>
        <end position="51"/>
    </location>
</feature>
<feature type="transmembrane region" description="Helical" evidence="1">
    <location>
        <begin position="301"/>
        <end position="323"/>
    </location>
</feature>
<feature type="domain" description="Major facilitator superfamily (MFS) profile" evidence="2">
    <location>
        <begin position="7"/>
        <end position="389"/>
    </location>
</feature>
<feature type="transmembrane region" description="Helical" evidence="1">
    <location>
        <begin position="335"/>
        <end position="361"/>
    </location>
</feature>
<dbReference type="SUPFAM" id="SSF103473">
    <property type="entry name" value="MFS general substrate transporter"/>
    <property type="match status" value="1"/>
</dbReference>
<feature type="transmembrane region" description="Helical" evidence="1">
    <location>
        <begin position="140"/>
        <end position="159"/>
    </location>
</feature>
<comment type="caution">
    <text evidence="3">The sequence shown here is derived from an EMBL/GenBank/DDBJ whole genome shotgun (WGS) entry which is preliminary data.</text>
</comment>
<evidence type="ECO:0000259" key="2">
    <source>
        <dbReference type="PROSITE" id="PS50850"/>
    </source>
</evidence>
<dbReference type="GO" id="GO:0022857">
    <property type="term" value="F:transmembrane transporter activity"/>
    <property type="evidence" value="ECO:0007669"/>
    <property type="project" value="InterPro"/>
</dbReference>
<dbReference type="Gene3D" id="1.20.1250.20">
    <property type="entry name" value="MFS general substrate transporter like domains"/>
    <property type="match status" value="2"/>
</dbReference>
<keyword evidence="4" id="KW-1185">Reference proteome</keyword>
<dbReference type="Pfam" id="PF07690">
    <property type="entry name" value="MFS_1"/>
    <property type="match status" value="1"/>
</dbReference>
<dbReference type="PANTHER" id="PTHR23518:SF2">
    <property type="entry name" value="MAJOR FACILITATOR SUPERFAMILY TRANSPORTER"/>
    <property type="match status" value="1"/>
</dbReference>
<reference evidence="3" key="1">
    <citation type="submission" date="2016-05" db="EMBL/GenBank/DDBJ databases">
        <title>Microbial consortia oxidize butane by reversing methanogenesis.</title>
        <authorList>
            <person name="Laso-Perez R."/>
            <person name="Richter M."/>
            <person name="Wegener G."/>
            <person name="Musat F."/>
        </authorList>
    </citation>
    <scope>NUCLEOTIDE SEQUENCE [LARGE SCALE GENOMIC DNA]</scope>
    <source>
        <strain evidence="3">BOX2</strain>
    </source>
</reference>
<feature type="transmembrane region" description="Helical" evidence="1">
    <location>
        <begin position="277"/>
        <end position="295"/>
    </location>
</feature>
<dbReference type="AlphaFoldDB" id="A0A1F2P868"/>
<keyword evidence="1" id="KW-0472">Membrane</keyword>